<dbReference type="SUPFAM" id="SSF53756">
    <property type="entry name" value="UDP-Glycosyltransferase/glycogen phosphorylase"/>
    <property type="match status" value="1"/>
</dbReference>
<dbReference type="PANTHER" id="PTHR30160:SF1">
    <property type="entry name" value="LIPOPOLYSACCHARIDE 1,2-N-ACETYLGLUCOSAMINETRANSFERASE-RELATED"/>
    <property type="match status" value="1"/>
</dbReference>
<dbReference type="KEGG" id="bsto:C0V70_17040"/>
<dbReference type="Proteomes" id="UP000235584">
    <property type="component" value="Chromosome"/>
</dbReference>
<dbReference type="PANTHER" id="PTHR30160">
    <property type="entry name" value="TETRAACYLDISACCHARIDE 4'-KINASE-RELATED"/>
    <property type="match status" value="1"/>
</dbReference>
<dbReference type="RefSeq" id="WP_102245070.1">
    <property type="nucleotide sequence ID" value="NZ_CP025704.1"/>
</dbReference>
<dbReference type="InterPro" id="IPR051199">
    <property type="entry name" value="LPS_LOS_Heptosyltrfase"/>
</dbReference>
<proteinExistence type="predicted"/>
<dbReference type="GO" id="GO:0005829">
    <property type="term" value="C:cytosol"/>
    <property type="evidence" value="ECO:0007669"/>
    <property type="project" value="TreeGrafter"/>
</dbReference>
<organism evidence="1 2">
    <name type="scientific">Bacteriovorax stolpii</name>
    <name type="common">Bdellovibrio stolpii</name>
    <dbReference type="NCBI Taxonomy" id="960"/>
    <lineage>
        <taxon>Bacteria</taxon>
        <taxon>Pseudomonadati</taxon>
        <taxon>Bdellovibrionota</taxon>
        <taxon>Bacteriovoracia</taxon>
        <taxon>Bacteriovoracales</taxon>
        <taxon>Bacteriovoracaceae</taxon>
        <taxon>Bacteriovorax</taxon>
    </lineage>
</organism>
<reference evidence="1 2" key="1">
    <citation type="submission" date="2018-01" db="EMBL/GenBank/DDBJ databases">
        <title>Complete genome sequence of Bacteriovorax stolpii DSM12778.</title>
        <authorList>
            <person name="Tang B."/>
            <person name="Chang J."/>
        </authorList>
    </citation>
    <scope>NUCLEOTIDE SEQUENCE [LARGE SCALE GENOMIC DNA]</scope>
    <source>
        <strain evidence="1 2">DSM 12778</strain>
    </source>
</reference>
<keyword evidence="2" id="KW-1185">Reference proteome</keyword>
<accession>A0A2K9NW94</accession>
<name>A0A2K9NW94_BACTC</name>
<sequence>MEMEIRKILVKFPRAEVDVVNCLPFLVTLSEEFPKAEINVIVEEGCSLALNFMPFKLKIFERPKTKLSMVETHHFCANLDDIFNIDLFFDLEGSLNSAFMGFNFRSKERVGYEVKWNKYLLTKRFPDQPMMPIEKKSMKLLELYLNKNLSDVRIAKSKESGQQIDNIEQLFKEPEPPKFLMVMVDNFANVSRQIEIWKKFFDSFHGQRFVIWSKHDEGIISDLFASVDLGHNELFMQRGANTKELLYLFSKVKGVIVNDVWAEAICNYIGVDALSFFDKKEGWPSYEYFKYRPQRVLFNADGTIQYHVMDEVREMKEMNQMVDQIHLNFKL</sequence>
<dbReference type="GO" id="GO:0009244">
    <property type="term" value="P:lipopolysaccharide core region biosynthetic process"/>
    <property type="evidence" value="ECO:0007669"/>
    <property type="project" value="TreeGrafter"/>
</dbReference>
<dbReference type="GO" id="GO:0008713">
    <property type="term" value="F:ADP-heptose-lipopolysaccharide heptosyltransferase activity"/>
    <property type="evidence" value="ECO:0007669"/>
    <property type="project" value="TreeGrafter"/>
</dbReference>
<dbReference type="AlphaFoldDB" id="A0A2K9NW94"/>
<evidence type="ECO:0000313" key="2">
    <source>
        <dbReference type="Proteomes" id="UP000235584"/>
    </source>
</evidence>
<dbReference type="Gene3D" id="3.40.50.2000">
    <property type="entry name" value="Glycogen Phosphorylase B"/>
    <property type="match status" value="1"/>
</dbReference>
<dbReference type="EMBL" id="CP025704">
    <property type="protein sequence ID" value="AUN99781.1"/>
    <property type="molecule type" value="Genomic_DNA"/>
</dbReference>
<protein>
    <submittedName>
        <fullName evidence="1">Uncharacterized protein</fullName>
    </submittedName>
</protein>
<evidence type="ECO:0000313" key="1">
    <source>
        <dbReference type="EMBL" id="AUN99781.1"/>
    </source>
</evidence>
<gene>
    <name evidence="1" type="ORF">C0V70_17040</name>
</gene>